<gene>
    <name evidence="2" type="ORF">J1TS3_31600</name>
</gene>
<accession>A0ABQ4KAJ5</accession>
<protein>
    <submittedName>
        <fullName evidence="2">Uncharacterized protein</fullName>
    </submittedName>
</protein>
<dbReference type="Proteomes" id="UP000680279">
    <property type="component" value="Unassembled WGS sequence"/>
</dbReference>
<reference evidence="2 3" key="1">
    <citation type="submission" date="2021-03" db="EMBL/GenBank/DDBJ databases">
        <title>Antimicrobial resistance genes in bacteria isolated from Japanese honey, and their potential for conferring macrolide and lincosamide resistance in the American foulbrood pathogen Paenibacillus larvae.</title>
        <authorList>
            <person name="Okamoto M."/>
            <person name="Kumagai M."/>
            <person name="Kanamori H."/>
            <person name="Takamatsu D."/>
        </authorList>
    </citation>
    <scope>NUCLEOTIDE SEQUENCE [LARGE SCALE GENOMIC DNA]</scope>
    <source>
        <strain evidence="2 3">J1TS3</strain>
    </source>
</reference>
<keyword evidence="3" id="KW-1185">Reference proteome</keyword>
<dbReference type="RefSeq" id="WP_018707976.1">
    <property type="nucleotide sequence ID" value="NZ_BOQT01000012.1"/>
</dbReference>
<dbReference type="EMBL" id="BOQT01000012">
    <property type="protein sequence ID" value="GIN22026.1"/>
    <property type="molecule type" value="Genomic_DNA"/>
</dbReference>
<comment type="caution">
    <text evidence="2">The sequence shown here is derived from an EMBL/GenBank/DDBJ whole genome shotgun (WGS) entry which is preliminary data.</text>
</comment>
<sequence>MKKLITALFVIMFLCIPNAQAEEVEGSGEFPIAEIETLTGDALEGYNYIEYDEPVKIDRNGSQEVLLGYYDSVNQAPSSNGSITPQRAYYEYDRWYVYDQGIVKHWSYLSNPYFIRSVARGMTYEKTTEVSATISATYSSGIPSASKPSVNKSFGLTSSGSKKVTVKVTLSGPGKGYSSRDFYYKKGRHTHKVKIIREHRSNWDGVLWKKTYYGEVGKPAIKYYSVDRK</sequence>
<name>A0ABQ4KAJ5_9BACI</name>
<proteinExistence type="predicted"/>
<keyword evidence="1" id="KW-0732">Signal</keyword>
<feature type="signal peptide" evidence="1">
    <location>
        <begin position="1"/>
        <end position="21"/>
    </location>
</feature>
<feature type="chain" id="PRO_5045082760" evidence="1">
    <location>
        <begin position="22"/>
        <end position="229"/>
    </location>
</feature>
<evidence type="ECO:0000313" key="3">
    <source>
        <dbReference type="Proteomes" id="UP000680279"/>
    </source>
</evidence>
<evidence type="ECO:0000256" key="1">
    <source>
        <dbReference type="SAM" id="SignalP"/>
    </source>
</evidence>
<organism evidence="2 3">
    <name type="scientific">Siminovitchia fordii</name>
    <dbReference type="NCBI Taxonomy" id="254759"/>
    <lineage>
        <taxon>Bacteria</taxon>
        <taxon>Bacillati</taxon>
        <taxon>Bacillota</taxon>
        <taxon>Bacilli</taxon>
        <taxon>Bacillales</taxon>
        <taxon>Bacillaceae</taxon>
        <taxon>Siminovitchia</taxon>
    </lineage>
</organism>
<evidence type="ECO:0000313" key="2">
    <source>
        <dbReference type="EMBL" id="GIN22026.1"/>
    </source>
</evidence>